<keyword evidence="8" id="KW-0539">Nucleus</keyword>
<protein>
    <submittedName>
        <fullName evidence="13">Putative GATA transcription factor 22</fullName>
    </submittedName>
</protein>
<dbReference type="GO" id="GO:0005634">
    <property type="term" value="C:nucleus"/>
    <property type="evidence" value="ECO:0007669"/>
    <property type="project" value="UniProtKB-SubCell"/>
</dbReference>
<dbReference type="InterPro" id="IPR052138">
    <property type="entry name" value="GATA_ZnFinger_Domain"/>
</dbReference>
<name>A0A6A1W6T9_9ROSI</name>
<dbReference type="Proteomes" id="UP000516437">
    <property type="component" value="Chromosome 3"/>
</dbReference>
<feature type="compositionally biased region" description="Basic residues" evidence="11">
    <location>
        <begin position="259"/>
        <end position="273"/>
    </location>
</feature>
<comment type="subcellular location">
    <subcellularLocation>
        <location evidence="1">Nucleus</location>
    </subcellularLocation>
</comment>
<evidence type="ECO:0000313" key="13">
    <source>
        <dbReference type="EMBL" id="KAB1219807.1"/>
    </source>
</evidence>
<keyword evidence="7" id="KW-0804">Transcription</keyword>
<accession>A0A6A1W6T9</accession>
<dbReference type="InterPro" id="IPR000679">
    <property type="entry name" value="Znf_GATA"/>
</dbReference>
<dbReference type="PANTHER" id="PTHR47255:SF13">
    <property type="entry name" value="GATA-TYPE DOMAIN-CONTAINING PROTEIN"/>
    <property type="match status" value="1"/>
</dbReference>
<reference evidence="13 14" key="1">
    <citation type="journal article" date="2019" name="Plant Biotechnol. J.">
        <title>The red bayberry genome and genetic basis of sex determination.</title>
        <authorList>
            <person name="Jia H.M."/>
            <person name="Jia H.J."/>
            <person name="Cai Q.L."/>
            <person name="Wang Y."/>
            <person name="Zhao H.B."/>
            <person name="Yang W.F."/>
            <person name="Wang G.Y."/>
            <person name="Li Y.H."/>
            <person name="Zhan D.L."/>
            <person name="Shen Y.T."/>
            <person name="Niu Q.F."/>
            <person name="Chang L."/>
            <person name="Qiu J."/>
            <person name="Zhao L."/>
            <person name="Xie H.B."/>
            <person name="Fu W.Y."/>
            <person name="Jin J."/>
            <person name="Li X.W."/>
            <person name="Jiao Y."/>
            <person name="Zhou C.C."/>
            <person name="Tu T."/>
            <person name="Chai C.Y."/>
            <person name="Gao J.L."/>
            <person name="Fan L.J."/>
            <person name="van de Weg E."/>
            <person name="Wang J.Y."/>
            <person name="Gao Z.S."/>
        </authorList>
    </citation>
    <scope>NUCLEOTIDE SEQUENCE [LARGE SCALE GENOMIC DNA]</scope>
    <source>
        <tissue evidence="13">Leaves</tissue>
    </source>
</reference>
<keyword evidence="6" id="KW-0238">DNA-binding</keyword>
<dbReference type="GO" id="GO:0008270">
    <property type="term" value="F:zinc ion binding"/>
    <property type="evidence" value="ECO:0007669"/>
    <property type="project" value="UniProtKB-KW"/>
</dbReference>
<organism evidence="13 14">
    <name type="scientific">Morella rubra</name>
    <name type="common">Chinese bayberry</name>
    <dbReference type="NCBI Taxonomy" id="262757"/>
    <lineage>
        <taxon>Eukaryota</taxon>
        <taxon>Viridiplantae</taxon>
        <taxon>Streptophyta</taxon>
        <taxon>Embryophyta</taxon>
        <taxon>Tracheophyta</taxon>
        <taxon>Spermatophyta</taxon>
        <taxon>Magnoliopsida</taxon>
        <taxon>eudicotyledons</taxon>
        <taxon>Gunneridae</taxon>
        <taxon>Pentapetalae</taxon>
        <taxon>rosids</taxon>
        <taxon>fabids</taxon>
        <taxon>Fagales</taxon>
        <taxon>Myricaceae</taxon>
        <taxon>Morella</taxon>
    </lineage>
</organism>
<evidence type="ECO:0000256" key="11">
    <source>
        <dbReference type="SAM" id="MobiDB-lite"/>
    </source>
</evidence>
<gene>
    <name evidence="13" type="ORF">CJ030_MR3G009449</name>
</gene>
<sequence>MTPAYLNPPSSPYPLVEQREDQHLKLFISPYGASSSLSSCPTFFDMTQDERGSMLEESQDHHYEKARSVLSTHTLLNEYRQLDLNSCLGVHRPISHGSCDHQAFSFSSSEAMEEDINNPHKLAICERGERDRSKSANGPVQWMSSKMRLMQKMMEPNCSAANKPVRIVKKFQNNLQHGDLDTTSPKISNNTIRVCADCNTTTTPLWRSGPRGPKSLCNACGIRQRKARRAMAEAAAAANGLVVANDISSTKSKVQNKEKKSRTSHFAQHKNKCKLTDSPQSERKLSFKDFAVSLRNNSDFGRVFPQDETEAAILLMELSCGLVHG</sequence>
<dbReference type="FunFam" id="3.30.50.10:FF:000055">
    <property type="entry name" value="GATA transcription factor 21"/>
    <property type="match status" value="1"/>
</dbReference>
<evidence type="ECO:0000256" key="10">
    <source>
        <dbReference type="PROSITE-ProRule" id="PRU00094"/>
    </source>
</evidence>
<evidence type="ECO:0000256" key="7">
    <source>
        <dbReference type="ARBA" id="ARBA00023163"/>
    </source>
</evidence>
<dbReference type="PROSITE" id="PS00344">
    <property type="entry name" value="GATA_ZN_FINGER_1"/>
    <property type="match status" value="1"/>
</dbReference>
<evidence type="ECO:0000256" key="5">
    <source>
        <dbReference type="ARBA" id="ARBA00023015"/>
    </source>
</evidence>
<evidence type="ECO:0000256" key="3">
    <source>
        <dbReference type="ARBA" id="ARBA00022771"/>
    </source>
</evidence>
<evidence type="ECO:0000259" key="12">
    <source>
        <dbReference type="PROSITE" id="PS50114"/>
    </source>
</evidence>
<dbReference type="Pfam" id="PF00320">
    <property type="entry name" value="GATA"/>
    <property type="match status" value="1"/>
</dbReference>
<dbReference type="OrthoDB" id="2162994at2759"/>
<feature type="domain" description="GATA-type" evidence="12">
    <location>
        <begin position="189"/>
        <end position="225"/>
    </location>
</feature>
<dbReference type="CDD" id="cd00202">
    <property type="entry name" value="ZnF_GATA"/>
    <property type="match status" value="1"/>
</dbReference>
<evidence type="ECO:0000256" key="6">
    <source>
        <dbReference type="ARBA" id="ARBA00023125"/>
    </source>
</evidence>
<dbReference type="SUPFAM" id="SSF57716">
    <property type="entry name" value="Glucocorticoid receptor-like (DNA-binding domain)"/>
    <property type="match status" value="1"/>
</dbReference>
<evidence type="ECO:0000256" key="9">
    <source>
        <dbReference type="ARBA" id="ARBA00024019"/>
    </source>
</evidence>
<keyword evidence="14" id="KW-1185">Reference proteome</keyword>
<dbReference type="AlphaFoldDB" id="A0A6A1W6T9"/>
<dbReference type="PROSITE" id="PS50114">
    <property type="entry name" value="GATA_ZN_FINGER_2"/>
    <property type="match status" value="1"/>
</dbReference>
<dbReference type="GO" id="GO:0000976">
    <property type="term" value="F:transcription cis-regulatory region binding"/>
    <property type="evidence" value="ECO:0007669"/>
    <property type="project" value="UniProtKB-ARBA"/>
</dbReference>
<comment type="similarity">
    <text evidence="9">Belongs to the type IV zinc-finger family. Class B subfamily.</text>
</comment>
<feature type="region of interest" description="Disordered" evidence="11">
    <location>
        <begin position="252"/>
        <end position="280"/>
    </location>
</feature>
<dbReference type="InterPro" id="IPR013088">
    <property type="entry name" value="Znf_NHR/GATA"/>
</dbReference>
<proteinExistence type="inferred from homology"/>
<dbReference type="Gene3D" id="3.30.50.10">
    <property type="entry name" value="Erythroid Transcription Factor GATA-1, subunit A"/>
    <property type="match status" value="1"/>
</dbReference>
<keyword evidence="5" id="KW-0805">Transcription regulation</keyword>
<comment type="caution">
    <text evidence="13">The sequence shown here is derived from an EMBL/GenBank/DDBJ whole genome shotgun (WGS) entry which is preliminary data.</text>
</comment>
<keyword evidence="4" id="KW-0862">Zinc</keyword>
<dbReference type="GO" id="GO:0006355">
    <property type="term" value="P:regulation of DNA-templated transcription"/>
    <property type="evidence" value="ECO:0007669"/>
    <property type="project" value="InterPro"/>
</dbReference>
<dbReference type="EMBL" id="RXIC02000021">
    <property type="protein sequence ID" value="KAB1219807.1"/>
    <property type="molecule type" value="Genomic_DNA"/>
</dbReference>
<dbReference type="SMART" id="SM00401">
    <property type="entry name" value="ZnF_GATA"/>
    <property type="match status" value="1"/>
</dbReference>
<evidence type="ECO:0000256" key="8">
    <source>
        <dbReference type="ARBA" id="ARBA00023242"/>
    </source>
</evidence>
<evidence type="ECO:0000256" key="1">
    <source>
        <dbReference type="ARBA" id="ARBA00004123"/>
    </source>
</evidence>
<evidence type="ECO:0000256" key="2">
    <source>
        <dbReference type="ARBA" id="ARBA00022723"/>
    </source>
</evidence>
<keyword evidence="3 10" id="KW-0863">Zinc-finger</keyword>
<evidence type="ECO:0000313" key="14">
    <source>
        <dbReference type="Proteomes" id="UP000516437"/>
    </source>
</evidence>
<evidence type="ECO:0000256" key="4">
    <source>
        <dbReference type="ARBA" id="ARBA00022833"/>
    </source>
</evidence>
<dbReference type="PANTHER" id="PTHR47255">
    <property type="entry name" value="GATA TRANSCRIPTION FACTOR 22-RELATED"/>
    <property type="match status" value="1"/>
</dbReference>
<keyword evidence="2" id="KW-0479">Metal-binding</keyword>